<evidence type="ECO:0000256" key="6">
    <source>
        <dbReference type="ARBA" id="ARBA00024536"/>
    </source>
</evidence>
<dbReference type="GO" id="GO:0005737">
    <property type="term" value="C:cytoplasm"/>
    <property type="evidence" value="ECO:0007669"/>
    <property type="project" value="UniProtKB-SubCell"/>
</dbReference>
<evidence type="ECO:0000256" key="2">
    <source>
        <dbReference type="ARBA" id="ARBA00023004"/>
    </source>
</evidence>
<evidence type="ECO:0000313" key="10">
    <source>
        <dbReference type="Proteomes" id="UP000231134"/>
    </source>
</evidence>
<dbReference type="GO" id="GO:0046872">
    <property type="term" value="F:metal ion binding"/>
    <property type="evidence" value="ECO:0007669"/>
    <property type="project" value="UniProtKB-KW"/>
</dbReference>
<keyword evidence="3 7" id="KW-0350">Heme biosynthesis</keyword>
<dbReference type="EC" id="4.98.1.1" evidence="7"/>
<evidence type="ECO:0000256" key="1">
    <source>
        <dbReference type="ARBA" id="ARBA00007718"/>
    </source>
</evidence>
<keyword evidence="7" id="KW-0963">Cytoplasm</keyword>
<dbReference type="InterPro" id="IPR033644">
    <property type="entry name" value="Ferrochelatase_C"/>
</dbReference>
<dbReference type="UniPathway" id="UPA00252">
    <property type="reaction ID" value="UER00325"/>
</dbReference>
<evidence type="ECO:0000256" key="4">
    <source>
        <dbReference type="ARBA" id="ARBA00023239"/>
    </source>
</evidence>
<dbReference type="CDD" id="cd03411">
    <property type="entry name" value="Ferrochelatase_N"/>
    <property type="match status" value="1"/>
</dbReference>
<comment type="subcellular location">
    <subcellularLocation>
        <location evidence="7">Cytoplasm</location>
    </subcellularLocation>
</comment>
<dbReference type="InterPro" id="IPR033659">
    <property type="entry name" value="Ferrochelatase_N"/>
</dbReference>
<keyword evidence="4 7" id="KW-0456">Lyase</keyword>
<dbReference type="GO" id="GO:0004325">
    <property type="term" value="F:ferrochelatase activity"/>
    <property type="evidence" value="ECO:0007669"/>
    <property type="project" value="UniProtKB-UniRule"/>
</dbReference>
<proteinExistence type="inferred from homology"/>
<comment type="catalytic activity">
    <reaction evidence="6">
        <text>Fe-coproporphyrin III + 2 H(+) = coproporphyrin III + Fe(2+)</text>
        <dbReference type="Rhea" id="RHEA:49572"/>
        <dbReference type="ChEBI" id="CHEBI:15378"/>
        <dbReference type="ChEBI" id="CHEBI:29033"/>
        <dbReference type="ChEBI" id="CHEBI:68438"/>
        <dbReference type="ChEBI" id="CHEBI:131725"/>
        <dbReference type="EC" id="4.99.1.9"/>
    </reaction>
    <physiologicalReaction direction="right-to-left" evidence="6">
        <dbReference type="Rhea" id="RHEA:49574"/>
    </physiologicalReaction>
</comment>
<dbReference type="Pfam" id="PF00762">
    <property type="entry name" value="Ferrochelatase"/>
    <property type="match status" value="1"/>
</dbReference>
<evidence type="ECO:0000256" key="3">
    <source>
        <dbReference type="ARBA" id="ARBA00023133"/>
    </source>
</evidence>
<dbReference type="InterPro" id="IPR001015">
    <property type="entry name" value="Ferrochelatase"/>
</dbReference>
<name>A0A2M9A6Y0_9BACT</name>
<sequence>MFDSILFVQLGSPEDASPKSVEKYLVEFLGDRHTLGNPPFYWNWLLRHIIAPKRSVKSAKKYQDLIDRAGVGEMPLLYYTRLFVKGIAQAVGSQIAVRYAFEFGAKPSIADALQELSDLGKKDIRIIPLYPQRSMVTTVAVYDLAKAAFEKYPELRMHFIDGFPQNEVWLDETLQEILKVWDKKCPIIFSFHGTPQNWVASGDPYSLDCEAEVDWFRRKLTAMNPDARIYITYQSRFGPVKWLGPYSTALAEEFGQKHEDLLVVCPSFMVDNLETIFEIDVELKDVFEKAGGKSFKRVPCLNANPHWVERFAKEVVREDLKGER</sequence>
<evidence type="ECO:0000313" key="9">
    <source>
        <dbReference type="EMBL" id="PJJ41459.1"/>
    </source>
</evidence>
<protein>
    <recommendedName>
        <fullName evidence="7">Ferrochelatase</fullName>
        <ecNumber evidence="7">4.98.1.1</ecNumber>
    </recommendedName>
    <alternativeName>
        <fullName evidence="7">Heme synthase</fullName>
    </alternativeName>
    <alternativeName>
        <fullName evidence="7">Protoheme ferro-lyase</fullName>
    </alternativeName>
</protein>
<keyword evidence="5 7" id="KW-0627">Porphyrin biosynthesis</keyword>
<dbReference type="AlphaFoldDB" id="A0A2M9A6Y0"/>
<evidence type="ECO:0000256" key="7">
    <source>
        <dbReference type="HAMAP-Rule" id="MF_00323"/>
    </source>
</evidence>
<dbReference type="OrthoDB" id="9809741at2"/>
<gene>
    <name evidence="7" type="primary">hemH</name>
    <name evidence="9" type="ORF">BGX16_1431</name>
</gene>
<accession>A0A2M9A6Y0</accession>
<dbReference type="Proteomes" id="UP000231134">
    <property type="component" value="Unassembled WGS sequence"/>
</dbReference>
<dbReference type="GO" id="GO:0006783">
    <property type="term" value="P:heme biosynthetic process"/>
    <property type="evidence" value="ECO:0007669"/>
    <property type="project" value="UniProtKB-UniRule"/>
</dbReference>
<dbReference type="EMBL" id="PGEX01000001">
    <property type="protein sequence ID" value="PJJ41459.1"/>
    <property type="molecule type" value="Genomic_DNA"/>
</dbReference>
<dbReference type="SUPFAM" id="SSF53800">
    <property type="entry name" value="Chelatase"/>
    <property type="match status" value="1"/>
</dbReference>
<dbReference type="Gene3D" id="3.40.50.1400">
    <property type="match status" value="2"/>
</dbReference>
<dbReference type="PANTHER" id="PTHR11108:SF1">
    <property type="entry name" value="FERROCHELATASE, MITOCHONDRIAL"/>
    <property type="match status" value="1"/>
</dbReference>
<organism evidence="9 10">
    <name type="scientific">Hallerella succinigenes</name>
    <dbReference type="NCBI Taxonomy" id="1896222"/>
    <lineage>
        <taxon>Bacteria</taxon>
        <taxon>Pseudomonadati</taxon>
        <taxon>Fibrobacterota</taxon>
        <taxon>Fibrobacteria</taxon>
        <taxon>Fibrobacterales</taxon>
        <taxon>Fibrobacteraceae</taxon>
        <taxon>Hallerella</taxon>
    </lineage>
</organism>
<dbReference type="HAMAP" id="MF_00323">
    <property type="entry name" value="Ferrochelatase"/>
    <property type="match status" value="1"/>
</dbReference>
<keyword evidence="2 7" id="KW-0408">Iron</keyword>
<dbReference type="PANTHER" id="PTHR11108">
    <property type="entry name" value="FERROCHELATASE"/>
    <property type="match status" value="1"/>
</dbReference>
<comment type="similarity">
    <text evidence="1 7 8">Belongs to the ferrochelatase family.</text>
</comment>
<comment type="catalytic activity">
    <reaction evidence="7">
        <text>heme b + 2 H(+) = protoporphyrin IX + Fe(2+)</text>
        <dbReference type="Rhea" id="RHEA:22584"/>
        <dbReference type="ChEBI" id="CHEBI:15378"/>
        <dbReference type="ChEBI" id="CHEBI:29033"/>
        <dbReference type="ChEBI" id="CHEBI:57306"/>
        <dbReference type="ChEBI" id="CHEBI:60344"/>
        <dbReference type="EC" id="4.98.1.1"/>
    </reaction>
</comment>
<feature type="binding site" evidence="7">
    <location>
        <position position="192"/>
    </location>
    <ligand>
        <name>Fe(2+)</name>
        <dbReference type="ChEBI" id="CHEBI:29033"/>
    </ligand>
</feature>
<evidence type="ECO:0000256" key="8">
    <source>
        <dbReference type="RuleBase" id="RU004185"/>
    </source>
</evidence>
<comment type="caution">
    <text evidence="9">The sequence shown here is derived from an EMBL/GenBank/DDBJ whole genome shotgun (WGS) entry which is preliminary data.</text>
</comment>
<reference evidence="9 10" key="1">
    <citation type="submission" date="2017-11" db="EMBL/GenBank/DDBJ databases">
        <title>Animal gut microbial communities from fecal samples from Wisconsin, USA.</title>
        <authorList>
            <person name="Neumann A."/>
        </authorList>
    </citation>
    <scope>NUCLEOTIDE SEQUENCE [LARGE SCALE GENOMIC DNA]</scope>
    <source>
        <strain evidence="9 10">UWS3</strain>
    </source>
</reference>
<evidence type="ECO:0000256" key="5">
    <source>
        <dbReference type="ARBA" id="ARBA00023244"/>
    </source>
</evidence>
<keyword evidence="10" id="KW-1185">Reference proteome</keyword>
<keyword evidence="7" id="KW-0479">Metal-binding</keyword>
<dbReference type="RefSeq" id="WP_100425423.1">
    <property type="nucleotide sequence ID" value="NZ_PGEX01000001.1"/>
</dbReference>
<comment type="function">
    <text evidence="7">Catalyzes the ferrous insertion into protoporphyrin IX.</text>
</comment>
<dbReference type="NCBIfam" id="TIGR00109">
    <property type="entry name" value="hemH"/>
    <property type="match status" value="1"/>
</dbReference>
<comment type="pathway">
    <text evidence="7">Porphyrin-containing compound metabolism; protoheme biosynthesis; protoheme from protoporphyrin-IX: step 1/1.</text>
</comment>
<dbReference type="CDD" id="cd00419">
    <property type="entry name" value="Ferrochelatase_C"/>
    <property type="match status" value="1"/>
</dbReference>
<feature type="binding site" evidence="7">
    <location>
        <position position="274"/>
    </location>
    <ligand>
        <name>Fe(2+)</name>
        <dbReference type="ChEBI" id="CHEBI:29033"/>
    </ligand>
</feature>